<gene>
    <name evidence="4" type="ORF">ASZ90_013361</name>
</gene>
<dbReference type="PANTHER" id="PTHR43072:SF23">
    <property type="entry name" value="UPF0039 PROTEIN C11D3.02C"/>
    <property type="match status" value="1"/>
</dbReference>
<dbReference type="SUPFAM" id="SSF55729">
    <property type="entry name" value="Acyl-CoA N-acyltransferases (Nat)"/>
    <property type="match status" value="1"/>
</dbReference>
<protein>
    <submittedName>
        <fullName evidence="4">Ribosomal-protein-s18p-alanine acetyltransferase</fullName>
    </submittedName>
</protein>
<dbReference type="EMBL" id="LNQE01001472">
    <property type="protein sequence ID" value="KUG16960.1"/>
    <property type="molecule type" value="Genomic_DNA"/>
</dbReference>
<dbReference type="PROSITE" id="PS51186">
    <property type="entry name" value="GNAT"/>
    <property type="match status" value="1"/>
</dbReference>
<keyword evidence="2" id="KW-0012">Acyltransferase</keyword>
<proteinExistence type="predicted"/>
<reference evidence="4" key="1">
    <citation type="journal article" date="2015" name="Proc. Natl. Acad. Sci. U.S.A.">
        <title>Networks of energetic and metabolic interactions define dynamics in microbial communities.</title>
        <authorList>
            <person name="Embree M."/>
            <person name="Liu J.K."/>
            <person name="Al-Bassam M.M."/>
            <person name="Zengler K."/>
        </authorList>
    </citation>
    <scope>NUCLEOTIDE SEQUENCE</scope>
</reference>
<dbReference type="InterPro" id="IPR006464">
    <property type="entry name" value="AcTrfase_RimI/Ard1"/>
</dbReference>
<evidence type="ECO:0000256" key="1">
    <source>
        <dbReference type="ARBA" id="ARBA00022679"/>
    </source>
</evidence>
<keyword evidence="1 4" id="KW-0808">Transferase</keyword>
<comment type="caution">
    <text evidence="4">The sequence shown here is derived from an EMBL/GenBank/DDBJ whole genome shotgun (WGS) entry which is preliminary data.</text>
</comment>
<evidence type="ECO:0000313" key="4">
    <source>
        <dbReference type="EMBL" id="KUG16960.1"/>
    </source>
</evidence>
<dbReference type="AlphaFoldDB" id="A0A0W8F7U1"/>
<dbReference type="InterPro" id="IPR000182">
    <property type="entry name" value="GNAT_dom"/>
</dbReference>
<dbReference type="GO" id="GO:0008080">
    <property type="term" value="F:N-acetyltransferase activity"/>
    <property type="evidence" value="ECO:0007669"/>
    <property type="project" value="InterPro"/>
</dbReference>
<accession>A0A0W8F7U1</accession>
<dbReference type="CDD" id="cd04301">
    <property type="entry name" value="NAT_SF"/>
    <property type="match status" value="1"/>
</dbReference>
<dbReference type="Pfam" id="PF00583">
    <property type="entry name" value="Acetyltransf_1"/>
    <property type="match status" value="1"/>
</dbReference>
<dbReference type="Gene3D" id="3.40.630.30">
    <property type="match status" value="1"/>
</dbReference>
<evidence type="ECO:0000259" key="3">
    <source>
        <dbReference type="PROSITE" id="PS51186"/>
    </source>
</evidence>
<feature type="domain" description="N-acetyltransferase" evidence="3">
    <location>
        <begin position="24"/>
        <end position="166"/>
    </location>
</feature>
<evidence type="ECO:0000256" key="2">
    <source>
        <dbReference type="ARBA" id="ARBA00023315"/>
    </source>
</evidence>
<dbReference type="NCBIfam" id="TIGR01575">
    <property type="entry name" value="rimI"/>
    <property type="match status" value="1"/>
</dbReference>
<dbReference type="PANTHER" id="PTHR43072">
    <property type="entry name" value="N-ACETYLTRANSFERASE"/>
    <property type="match status" value="1"/>
</dbReference>
<organism evidence="4">
    <name type="scientific">hydrocarbon metagenome</name>
    <dbReference type="NCBI Taxonomy" id="938273"/>
    <lineage>
        <taxon>unclassified sequences</taxon>
        <taxon>metagenomes</taxon>
        <taxon>ecological metagenomes</taxon>
    </lineage>
</organism>
<name>A0A0W8F7U1_9ZZZZ</name>
<dbReference type="InterPro" id="IPR016181">
    <property type="entry name" value="Acyl_CoA_acyltransferase"/>
</dbReference>
<sequence length="166" mass="18622">MWPEELFERQHDDGIKEAVLKDAVIIRRMSASDLNAALEIDREVFGGYDPNIFAAFYEYHPATTLAAKVNGELAGFVLGFKHAPFEGRVFWLAIRPRYQGRGIGMRLMLAVLKSFRNLGALGATLEVRVSNRKAQSLYSNLGFQIRGICPSYYSDGEAAFVMKARL</sequence>